<keyword evidence="1" id="KW-0472">Membrane</keyword>
<dbReference type="EMBL" id="CAEZXR010000097">
    <property type="protein sequence ID" value="CAB4702159.1"/>
    <property type="molecule type" value="Genomic_DNA"/>
</dbReference>
<proteinExistence type="predicted"/>
<sequence>MFWPVAVVTTAAVPWWYVAALAGGFTLLGAILAQAGSYLIAGRKNRLDDARRFDADVIEIYVQFSEATDVVHNNAGGDPDDERKVFWDLVPPVTASVQRLELIGSRELYRIAERFRIAFLHMAPGDSGDMIPLVDTLEELREQIRKDLRIGAGERPPLRTWRQRRRDAYIDRYLETNDLGPAWLYPWRRWTIKRYVG</sequence>
<name>A0A6J6PTM2_9ZZZZ</name>
<keyword evidence="1" id="KW-0812">Transmembrane</keyword>
<keyword evidence="1" id="KW-1133">Transmembrane helix</keyword>
<accession>A0A6J6PTM2</accession>
<evidence type="ECO:0000256" key="1">
    <source>
        <dbReference type="SAM" id="Phobius"/>
    </source>
</evidence>
<reference evidence="2" key="1">
    <citation type="submission" date="2020-05" db="EMBL/GenBank/DDBJ databases">
        <authorList>
            <person name="Chiriac C."/>
            <person name="Salcher M."/>
            <person name="Ghai R."/>
            <person name="Kavagutti S V."/>
        </authorList>
    </citation>
    <scope>NUCLEOTIDE SEQUENCE</scope>
</reference>
<evidence type="ECO:0000313" key="2">
    <source>
        <dbReference type="EMBL" id="CAB4702159.1"/>
    </source>
</evidence>
<feature type="transmembrane region" description="Helical" evidence="1">
    <location>
        <begin position="15"/>
        <end position="41"/>
    </location>
</feature>
<organism evidence="2">
    <name type="scientific">freshwater metagenome</name>
    <dbReference type="NCBI Taxonomy" id="449393"/>
    <lineage>
        <taxon>unclassified sequences</taxon>
        <taxon>metagenomes</taxon>
        <taxon>ecological metagenomes</taxon>
    </lineage>
</organism>
<gene>
    <name evidence="2" type="ORF">UFOPK2579_00992</name>
</gene>
<protein>
    <submittedName>
        <fullName evidence="2">Unannotated protein</fullName>
    </submittedName>
</protein>
<dbReference type="AlphaFoldDB" id="A0A6J6PTM2"/>